<dbReference type="Proteomes" id="UP000320231">
    <property type="component" value="Chromosome"/>
</dbReference>
<evidence type="ECO:0000313" key="2">
    <source>
        <dbReference type="Proteomes" id="UP000320231"/>
    </source>
</evidence>
<proteinExistence type="predicted"/>
<protein>
    <submittedName>
        <fullName evidence="1">Uncharacterized protein</fullName>
    </submittedName>
</protein>
<sequence length="96" mass="10722">MAMVNTKTAEIEGYAEVTRLHHGVYGEMLERHAAFNHCAPFRDTNQSAVDYVGHIMQKAHGHFLSENSTLTAIYLRRLEHGLRVMPREASGAGQEG</sequence>
<dbReference type="EMBL" id="AP019514">
    <property type="protein sequence ID" value="BBI61769.1"/>
    <property type="molecule type" value="Genomic_DNA"/>
</dbReference>
<accession>A0A455UB57</accession>
<organism evidence="1 2">
    <name type="scientific">Vreelandella sulfidaeris</name>
    <dbReference type="NCBI Taxonomy" id="115553"/>
    <lineage>
        <taxon>Bacteria</taxon>
        <taxon>Pseudomonadati</taxon>
        <taxon>Pseudomonadota</taxon>
        <taxon>Gammaproteobacteria</taxon>
        <taxon>Oceanospirillales</taxon>
        <taxon>Halomonadaceae</taxon>
        <taxon>Vreelandella</taxon>
    </lineage>
</organism>
<name>A0A455UB57_9GAMM</name>
<reference evidence="1 2" key="1">
    <citation type="journal article" date="2019" name="Microbiol. Resour. Announc.">
        <title>Complete Genome Sequence of Halomonas sulfidaeris Strain Esulfide1 Isolated from a Metal Sulfide Rock at a Depth of 2,200 Meters, Obtained Using Nanopore Sequencing.</title>
        <authorList>
            <person name="Saito M."/>
            <person name="Nishigata A."/>
            <person name="Galipon J."/>
            <person name="Arakawa K."/>
        </authorList>
    </citation>
    <scope>NUCLEOTIDE SEQUENCE [LARGE SCALE GENOMIC DNA]</scope>
    <source>
        <strain evidence="1 2">ATCC BAA-803</strain>
    </source>
</reference>
<dbReference type="AlphaFoldDB" id="A0A455UB57"/>
<gene>
    <name evidence="1" type="ORF">HSBAA_30750</name>
</gene>
<dbReference type="KEGG" id="hsr:HSBAA_30750"/>
<evidence type="ECO:0000313" key="1">
    <source>
        <dbReference type="EMBL" id="BBI61769.1"/>
    </source>
</evidence>